<dbReference type="Proteomes" id="UP000765509">
    <property type="component" value="Unassembled WGS sequence"/>
</dbReference>
<reference evidence="1" key="1">
    <citation type="submission" date="2021-03" db="EMBL/GenBank/DDBJ databases">
        <title>Draft genome sequence of rust myrtle Austropuccinia psidii MF-1, a brazilian biotype.</title>
        <authorList>
            <person name="Quecine M.C."/>
            <person name="Pachon D.M.R."/>
            <person name="Bonatelli M.L."/>
            <person name="Correr F.H."/>
            <person name="Franceschini L.M."/>
            <person name="Leite T.F."/>
            <person name="Margarido G.R.A."/>
            <person name="Almeida C.A."/>
            <person name="Ferrarezi J.A."/>
            <person name="Labate C.A."/>
        </authorList>
    </citation>
    <scope>NUCLEOTIDE SEQUENCE</scope>
    <source>
        <strain evidence="1">MF-1</strain>
    </source>
</reference>
<dbReference type="AlphaFoldDB" id="A0A9Q3BCT0"/>
<dbReference type="OrthoDB" id="4369127at2759"/>
<dbReference type="EMBL" id="AVOT02000442">
    <property type="protein sequence ID" value="MBW0462892.1"/>
    <property type="molecule type" value="Genomic_DNA"/>
</dbReference>
<accession>A0A9Q3BCT0</accession>
<organism evidence="1 2">
    <name type="scientific">Austropuccinia psidii MF-1</name>
    <dbReference type="NCBI Taxonomy" id="1389203"/>
    <lineage>
        <taxon>Eukaryota</taxon>
        <taxon>Fungi</taxon>
        <taxon>Dikarya</taxon>
        <taxon>Basidiomycota</taxon>
        <taxon>Pucciniomycotina</taxon>
        <taxon>Pucciniomycetes</taxon>
        <taxon>Pucciniales</taxon>
        <taxon>Sphaerophragmiaceae</taxon>
        <taxon>Austropuccinia</taxon>
    </lineage>
</organism>
<evidence type="ECO:0000313" key="1">
    <source>
        <dbReference type="EMBL" id="MBW0462892.1"/>
    </source>
</evidence>
<comment type="caution">
    <text evidence="1">The sequence shown here is derived from an EMBL/GenBank/DDBJ whole genome shotgun (WGS) entry which is preliminary data.</text>
</comment>
<name>A0A9Q3BCT0_9BASI</name>
<protein>
    <submittedName>
        <fullName evidence="1">Uncharacterized protein</fullName>
    </submittedName>
</protein>
<gene>
    <name evidence="1" type="ORF">O181_002607</name>
</gene>
<evidence type="ECO:0000313" key="2">
    <source>
        <dbReference type="Proteomes" id="UP000765509"/>
    </source>
</evidence>
<keyword evidence="2" id="KW-1185">Reference proteome</keyword>
<sequence length="257" mass="29907">MIGRFCAYSLEFKDSDVFTHDWCTLTPSLELEYKTSVHSSTGQNPAMLEKGWNPRLLADTLRKYLIEINPRASIFNIMFDKIKHNEKQSINDTFEYSKKKWDKSHKVPDFKVGDLVLFSTFGFNNIKSPKKLKYSHVGTFVIVALHRTNAIPVEFSSELQNKHPIFPVSLIKSYKSVDKEFFPLRNPATLNVPLVEQNEEKKSRKTLKKGGIGVKIKDNILSNIGIQYMRMNGWKNQKYLTQIRFLTIFRLERRPKA</sequence>
<proteinExistence type="predicted"/>